<reference evidence="1 2" key="1">
    <citation type="submission" date="2016-10" db="EMBL/GenBank/DDBJ databases">
        <title>Paenibacillus species isolates.</title>
        <authorList>
            <person name="Beno S.M."/>
        </authorList>
    </citation>
    <scope>NUCLEOTIDE SEQUENCE [LARGE SCALE GENOMIC DNA]</scope>
    <source>
        <strain evidence="1 2">FSL H7-0918</strain>
    </source>
</reference>
<evidence type="ECO:0000313" key="2">
    <source>
        <dbReference type="Proteomes" id="UP000187323"/>
    </source>
</evidence>
<gene>
    <name evidence="1" type="ORF">BSK47_14600</name>
</gene>
<accession>A0AB36JG22</accession>
<dbReference type="Proteomes" id="UP000187323">
    <property type="component" value="Unassembled WGS sequence"/>
</dbReference>
<comment type="caution">
    <text evidence="1">The sequence shown here is derived from an EMBL/GenBank/DDBJ whole genome shotgun (WGS) entry which is preliminary data.</text>
</comment>
<dbReference type="AlphaFoldDB" id="A0AB36JG22"/>
<dbReference type="EMBL" id="MPTO01000012">
    <property type="protein sequence ID" value="OME19799.1"/>
    <property type="molecule type" value="Genomic_DNA"/>
</dbReference>
<evidence type="ECO:0000313" key="1">
    <source>
        <dbReference type="EMBL" id="OME19799.1"/>
    </source>
</evidence>
<organism evidence="1 2">
    <name type="scientific">Paenibacillus odorifer</name>
    <dbReference type="NCBI Taxonomy" id="189426"/>
    <lineage>
        <taxon>Bacteria</taxon>
        <taxon>Bacillati</taxon>
        <taxon>Bacillota</taxon>
        <taxon>Bacilli</taxon>
        <taxon>Bacillales</taxon>
        <taxon>Paenibacillaceae</taxon>
        <taxon>Paenibacillus</taxon>
    </lineage>
</organism>
<sequence length="94" mass="10481">MLYAVPRGGCFCPILPPFCYGTSSIEEGEAVPELELVSKGKNVFGDTYYCIRDSSGVTNHVFEVDLEAFMKMNGAKGLKKGRAYQYPKKKSMER</sequence>
<name>A0AB36JG22_9BACL</name>
<protein>
    <submittedName>
        <fullName evidence="1">Uncharacterized protein</fullName>
    </submittedName>
</protein>
<proteinExistence type="predicted"/>